<proteinExistence type="predicted"/>
<protein>
    <submittedName>
        <fullName evidence="2">Uncharacterized protein</fullName>
    </submittedName>
</protein>
<evidence type="ECO:0000313" key="2">
    <source>
        <dbReference type="EMBL" id="KAG0548336.1"/>
    </source>
</evidence>
<sequence length="359" mass="38409">MTGPAEGHGRDGRVLVRGVDYVPDSFDGSDDEDLGDDEVVSVRMEADEKAADFVLSDSLAYPAPAPPPRRRGSPPMSATKRARLSSGDADSAAARGEDHATRPGATRPARGAREALIRPPPEERAEPVLPATSSSASSSTSPSPPGPSSRCSASATLLLRRSRSSVAGGWARMRGPLPLRAHQFTLRRLLHRLEDNDGGDSGSDPAATRDAVAAHVRLDTPLSRGGLRGSTRFSPERCAWRGARPRWCSRGGRRGRGGRLRGHRSGHRRAVGRRAGKHAGSVVGRVVVQRSTRSSGAGRVVVCHGEREGWSRTERRGGGSSSPRCAPTSKAQLQLRRSRGDQMLMKCLRGGELTRIEKR</sequence>
<reference evidence="2" key="2">
    <citation type="submission" date="2020-10" db="EMBL/GenBank/DDBJ databases">
        <authorList>
            <person name="Cooper E.A."/>
            <person name="Brenton Z.W."/>
            <person name="Flinn B.S."/>
            <person name="Jenkins J."/>
            <person name="Shu S."/>
            <person name="Flowers D."/>
            <person name="Luo F."/>
            <person name="Wang Y."/>
            <person name="Xia P."/>
            <person name="Barry K."/>
            <person name="Daum C."/>
            <person name="Lipzen A."/>
            <person name="Yoshinaga Y."/>
            <person name="Schmutz J."/>
            <person name="Saski C."/>
            <person name="Vermerris W."/>
            <person name="Kresovich S."/>
        </authorList>
    </citation>
    <scope>NUCLEOTIDE SEQUENCE</scope>
</reference>
<dbReference type="AlphaFoldDB" id="A0A921V0A2"/>
<dbReference type="EMBL" id="CM027680">
    <property type="protein sequence ID" value="KAG0548336.1"/>
    <property type="molecule type" value="Genomic_DNA"/>
</dbReference>
<dbReference type="Gramene" id="EER91147">
    <property type="protein sequence ID" value="EER91147"/>
    <property type="gene ID" value="SORBI_3001G150901"/>
</dbReference>
<gene>
    <name evidence="2" type="ORF">BDA96_01G158200</name>
</gene>
<organism evidence="2 3">
    <name type="scientific">Sorghum bicolor</name>
    <name type="common">Sorghum</name>
    <name type="synonym">Sorghum vulgare</name>
    <dbReference type="NCBI Taxonomy" id="4558"/>
    <lineage>
        <taxon>Eukaryota</taxon>
        <taxon>Viridiplantae</taxon>
        <taxon>Streptophyta</taxon>
        <taxon>Embryophyta</taxon>
        <taxon>Tracheophyta</taxon>
        <taxon>Spermatophyta</taxon>
        <taxon>Magnoliopsida</taxon>
        <taxon>Liliopsida</taxon>
        <taxon>Poales</taxon>
        <taxon>Poaceae</taxon>
        <taxon>PACMAD clade</taxon>
        <taxon>Panicoideae</taxon>
        <taxon>Andropogonodae</taxon>
        <taxon>Andropogoneae</taxon>
        <taxon>Sorghinae</taxon>
        <taxon>Sorghum</taxon>
    </lineage>
</organism>
<dbReference type="Proteomes" id="UP000807115">
    <property type="component" value="Chromosome 1"/>
</dbReference>
<feature type="compositionally biased region" description="Basic and acidic residues" evidence="1">
    <location>
        <begin position="111"/>
        <end position="126"/>
    </location>
</feature>
<feature type="compositionally biased region" description="Low complexity" evidence="1">
    <location>
        <begin position="130"/>
        <end position="141"/>
    </location>
</feature>
<feature type="region of interest" description="Disordered" evidence="1">
    <location>
        <begin position="55"/>
        <end position="153"/>
    </location>
</feature>
<feature type="compositionally biased region" description="Low complexity" evidence="1">
    <location>
        <begin position="84"/>
        <end position="94"/>
    </location>
</feature>
<name>A0A921V0A2_SORBI</name>
<reference evidence="2" key="1">
    <citation type="journal article" date="2019" name="BMC Genomics">
        <title>A new reference genome for Sorghum bicolor reveals high levels of sequence similarity between sweet and grain genotypes: implications for the genetics of sugar metabolism.</title>
        <authorList>
            <person name="Cooper E.A."/>
            <person name="Brenton Z.W."/>
            <person name="Flinn B.S."/>
            <person name="Jenkins J."/>
            <person name="Shu S."/>
            <person name="Flowers D."/>
            <person name="Luo F."/>
            <person name="Wang Y."/>
            <person name="Xia P."/>
            <person name="Barry K."/>
            <person name="Daum C."/>
            <person name="Lipzen A."/>
            <person name="Yoshinaga Y."/>
            <person name="Schmutz J."/>
            <person name="Saski C."/>
            <person name="Vermerris W."/>
            <person name="Kresovich S."/>
        </authorList>
    </citation>
    <scope>NUCLEOTIDE SEQUENCE</scope>
</reference>
<evidence type="ECO:0000313" key="3">
    <source>
        <dbReference type="Proteomes" id="UP000807115"/>
    </source>
</evidence>
<comment type="caution">
    <text evidence="2">The sequence shown here is derived from an EMBL/GenBank/DDBJ whole genome shotgun (WGS) entry which is preliminary data.</text>
</comment>
<feature type="region of interest" description="Disordered" evidence="1">
    <location>
        <begin position="309"/>
        <end position="336"/>
    </location>
</feature>
<accession>A0A921V0A2</accession>
<evidence type="ECO:0000256" key="1">
    <source>
        <dbReference type="SAM" id="MobiDB-lite"/>
    </source>
</evidence>